<keyword evidence="4" id="KW-0238">DNA-binding</keyword>
<dbReference type="Proteomes" id="UP000801492">
    <property type="component" value="Unassembled WGS sequence"/>
</dbReference>
<feature type="domain" description="THAP-type" evidence="5">
    <location>
        <begin position="2"/>
        <end position="52"/>
    </location>
</feature>
<gene>
    <name evidence="7" type="ORF">ILUMI_19141</name>
</gene>
<evidence type="ECO:0000256" key="3">
    <source>
        <dbReference type="ARBA" id="ARBA00022833"/>
    </source>
</evidence>
<dbReference type="GO" id="GO:0003677">
    <property type="term" value="F:DNA binding"/>
    <property type="evidence" value="ECO:0007669"/>
    <property type="project" value="UniProtKB-KW"/>
</dbReference>
<proteinExistence type="predicted"/>
<name>A0A8K0CMX9_IGNLU</name>
<keyword evidence="3" id="KW-0862">Zinc</keyword>
<feature type="domain" description="Transposable element P transposase-like GTP-binding insertion" evidence="6">
    <location>
        <begin position="160"/>
        <end position="270"/>
    </location>
</feature>
<keyword evidence="1" id="KW-0479">Metal-binding</keyword>
<evidence type="ECO:0000259" key="6">
    <source>
        <dbReference type="Pfam" id="PF21788"/>
    </source>
</evidence>
<dbReference type="InterPro" id="IPR006612">
    <property type="entry name" value="THAP_Znf"/>
</dbReference>
<dbReference type="InterPro" id="IPR048366">
    <property type="entry name" value="TNP-like_GBD"/>
</dbReference>
<accession>A0A8K0CMX9</accession>
<evidence type="ECO:0000259" key="5">
    <source>
        <dbReference type="Pfam" id="PF05485"/>
    </source>
</evidence>
<evidence type="ECO:0000256" key="4">
    <source>
        <dbReference type="ARBA" id="ARBA00023125"/>
    </source>
</evidence>
<comment type="caution">
    <text evidence="7">The sequence shown here is derived from an EMBL/GenBank/DDBJ whole genome shotgun (WGS) entry which is preliminary data.</text>
</comment>
<evidence type="ECO:0000313" key="8">
    <source>
        <dbReference type="Proteomes" id="UP000801492"/>
    </source>
</evidence>
<dbReference type="Pfam" id="PF21788">
    <property type="entry name" value="TNP-like_GBD"/>
    <property type="match status" value="1"/>
</dbReference>
<evidence type="ECO:0000313" key="7">
    <source>
        <dbReference type="EMBL" id="KAF2887032.1"/>
    </source>
</evidence>
<dbReference type="AlphaFoldDB" id="A0A8K0CMX9"/>
<protein>
    <recommendedName>
        <fullName evidence="9">THAP-type domain-containing protein</fullName>
    </recommendedName>
</protein>
<keyword evidence="8" id="KW-1185">Reference proteome</keyword>
<evidence type="ECO:0008006" key="9">
    <source>
        <dbReference type="Google" id="ProtNLM"/>
    </source>
</evidence>
<reference evidence="7" key="1">
    <citation type="submission" date="2019-08" db="EMBL/GenBank/DDBJ databases">
        <title>The genome of the North American firefly Photinus pyralis.</title>
        <authorList>
            <consortium name="Photinus pyralis genome working group"/>
            <person name="Fallon T.R."/>
            <person name="Sander Lower S.E."/>
            <person name="Weng J.-K."/>
        </authorList>
    </citation>
    <scope>NUCLEOTIDE SEQUENCE</scope>
    <source>
        <strain evidence="7">TRF0915ILg1</strain>
        <tissue evidence="7">Whole body</tissue>
    </source>
</reference>
<organism evidence="7 8">
    <name type="scientific">Ignelater luminosus</name>
    <name type="common">Cucubano</name>
    <name type="synonym">Pyrophorus luminosus</name>
    <dbReference type="NCBI Taxonomy" id="2038154"/>
    <lineage>
        <taxon>Eukaryota</taxon>
        <taxon>Metazoa</taxon>
        <taxon>Ecdysozoa</taxon>
        <taxon>Arthropoda</taxon>
        <taxon>Hexapoda</taxon>
        <taxon>Insecta</taxon>
        <taxon>Pterygota</taxon>
        <taxon>Neoptera</taxon>
        <taxon>Endopterygota</taxon>
        <taxon>Coleoptera</taxon>
        <taxon>Polyphaga</taxon>
        <taxon>Elateriformia</taxon>
        <taxon>Elateroidea</taxon>
        <taxon>Elateridae</taxon>
        <taxon>Agrypninae</taxon>
        <taxon>Pyrophorini</taxon>
        <taxon>Ignelater</taxon>
    </lineage>
</organism>
<dbReference type="Pfam" id="PF05485">
    <property type="entry name" value="THAP"/>
    <property type="match status" value="1"/>
</dbReference>
<sequence>MWIYKCAQQHKFHVEIARVCSEHFVDDDYSLKEKLLNLPKNKRKLKEDAVPVKRRRLLKSINEHIQANQPECEENTMLTEEVTQHSQCVATQTESSQNILLEKTQYLKDKCVELEGVIAEQNEKLRGVKKIFTEAQLRQFYSGKQNPHNGKPVYVFADTSHMIKLLRNYFIDSGFVIDGKHITSKPIVDLLHNINQSDLNIAHKINKTYLTVKDAERQKVKFAAKLLSHTIAKAVSRMGSLGLCDSNNNWLQRSELLKITNDWFDVFNGKVSQTDSRSRMKAYGLALEDQNAILDKMAAVVSGMRNINCHARLPFQNGILVSITSLKLLFRQLQNDFNIKYLLTYNLNQDVLEGFFSIRSVGGRNDEVISESSNVGRTDDVPNIVTFSMHDNLQITYNNNSIDDITVVTQQMLSKLKIPNDIECELVMEKPKCT</sequence>
<dbReference type="OrthoDB" id="6627680at2759"/>
<evidence type="ECO:0000256" key="2">
    <source>
        <dbReference type="ARBA" id="ARBA00022771"/>
    </source>
</evidence>
<keyword evidence="2" id="KW-0863">Zinc-finger</keyword>
<dbReference type="GO" id="GO:0008270">
    <property type="term" value="F:zinc ion binding"/>
    <property type="evidence" value="ECO:0007669"/>
    <property type="project" value="UniProtKB-KW"/>
</dbReference>
<dbReference type="EMBL" id="VTPC01085490">
    <property type="protein sequence ID" value="KAF2887032.1"/>
    <property type="molecule type" value="Genomic_DNA"/>
</dbReference>
<evidence type="ECO:0000256" key="1">
    <source>
        <dbReference type="ARBA" id="ARBA00022723"/>
    </source>
</evidence>